<dbReference type="GO" id="GO:0003735">
    <property type="term" value="F:structural constituent of ribosome"/>
    <property type="evidence" value="ECO:0007669"/>
    <property type="project" value="InterPro"/>
</dbReference>
<evidence type="ECO:0000256" key="5">
    <source>
        <dbReference type="ARBA" id="ARBA00022980"/>
    </source>
</evidence>
<feature type="domain" description="Large ribosomal subunit protein uL11 C-terminal" evidence="10">
    <location>
        <begin position="73"/>
        <end position="140"/>
    </location>
</feature>
<dbReference type="AlphaFoldDB" id="B3EZF4"/>
<accession>B3EZF4</accession>
<evidence type="ECO:0000256" key="9">
    <source>
        <dbReference type="RuleBase" id="RU003979"/>
    </source>
</evidence>
<comment type="PTM">
    <text evidence="7 9">One or more lysine residues are methylated.</text>
</comment>
<dbReference type="Gene3D" id="3.30.1550.10">
    <property type="entry name" value="Ribosomal protein L11/L12, N-terminal domain"/>
    <property type="match status" value="1"/>
</dbReference>
<evidence type="ECO:0000256" key="8">
    <source>
        <dbReference type="RuleBase" id="RU003978"/>
    </source>
</evidence>
<sequence>MAKKIVRRVRLQIDSGSAKPSPPVGPAIGQTGVPIMEFCKAFNAATKDMEKGIPVPTTVICYNDKSFTFTMSQPPVSFFLKSEVGIKSGSKLPGKESCGSISRVKIREIAEKKLCDMGDVNIKGAMRMVEGSAISMGIDVVD</sequence>
<dbReference type="SUPFAM" id="SSF54747">
    <property type="entry name" value="Ribosomal L11/L12e N-terminal domain"/>
    <property type="match status" value="1"/>
</dbReference>
<dbReference type="GO" id="GO:0070180">
    <property type="term" value="F:large ribosomal subunit rRNA binding"/>
    <property type="evidence" value="ECO:0007669"/>
    <property type="project" value="UniProtKB-UniRule"/>
</dbReference>
<dbReference type="InterPro" id="IPR006519">
    <property type="entry name" value="Ribosomal_uL11_bac-typ"/>
</dbReference>
<reference evidence="12" key="2">
    <citation type="journal article" date="2008" name="Int. J. Syst. Evol. Microbiol.">
        <title>The tufB-secE-nusG-rplKAJL-rpoB gene cluster of the liberibacters: sequence comparisons, phylogeny and speciation.</title>
        <authorList>
            <person name="Teixeira D.C."/>
            <person name="Eveillard S."/>
            <person name="Sirand-Pugnet P."/>
            <person name="Wulff A."/>
            <person name="Saillard C."/>
            <person name="Ayres A.J."/>
            <person name="Bove J.M."/>
        </authorList>
    </citation>
    <scope>NUCLEOTIDE SEQUENCE</scope>
</reference>
<dbReference type="NCBIfam" id="TIGR01632">
    <property type="entry name" value="L11_bact"/>
    <property type="match status" value="1"/>
</dbReference>
<dbReference type="EMBL" id="EF122254">
    <property type="protein sequence ID" value="ABO40216.1"/>
    <property type="molecule type" value="Genomic_DNA"/>
</dbReference>
<keyword evidence="5 7" id="KW-0689">Ribosomal protein</keyword>
<evidence type="ECO:0000256" key="2">
    <source>
        <dbReference type="ARBA" id="ARBA00022481"/>
    </source>
</evidence>
<dbReference type="SMART" id="SM00649">
    <property type="entry name" value="RL11"/>
    <property type="match status" value="1"/>
</dbReference>
<comment type="similarity">
    <text evidence="1 7 8">Belongs to the universal ribosomal protein uL11 family.</text>
</comment>
<keyword evidence="3 7" id="KW-0699">rRNA-binding</keyword>
<dbReference type="Pfam" id="PF00298">
    <property type="entry name" value="Ribosomal_L11"/>
    <property type="match status" value="1"/>
</dbReference>
<dbReference type="CDD" id="cd00349">
    <property type="entry name" value="Ribosomal_L11"/>
    <property type="match status" value="1"/>
</dbReference>
<evidence type="ECO:0000256" key="3">
    <source>
        <dbReference type="ARBA" id="ARBA00022730"/>
    </source>
</evidence>
<keyword evidence="6 7" id="KW-0687">Ribonucleoprotein</keyword>
<keyword evidence="2 7" id="KW-0488">Methylation</keyword>
<dbReference type="SUPFAM" id="SSF46906">
    <property type="entry name" value="Ribosomal protein L11, C-terminal domain"/>
    <property type="match status" value="1"/>
</dbReference>
<dbReference type="GO" id="GO:0022625">
    <property type="term" value="C:cytosolic large ribosomal subunit"/>
    <property type="evidence" value="ECO:0007669"/>
    <property type="project" value="TreeGrafter"/>
</dbReference>
<dbReference type="InterPro" id="IPR020784">
    <property type="entry name" value="Ribosomal_uL11_N"/>
</dbReference>
<dbReference type="InterPro" id="IPR000911">
    <property type="entry name" value="Ribosomal_uL11"/>
</dbReference>
<comment type="subunit">
    <text evidence="7">Part of the ribosomal stalk of the 50S ribosomal subunit. Interacts with L10 and the large rRNA to form the base of the stalk. L10 forms an elongated spine to which L12 dimers bind in a sequential fashion forming a multimeric L10(L12)X complex.</text>
</comment>
<dbReference type="Gene3D" id="1.10.10.250">
    <property type="entry name" value="Ribosomal protein L11, C-terminal domain"/>
    <property type="match status" value="1"/>
</dbReference>
<dbReference type="FunFam" id="3.30.1550.10:FF:000005">
    <property type="entry name" value="50S ribosomal protein L11"/>
    <property type="match status" value="1"/>
</dbReference>
<proteinExistence type="inferred from homology"/>
<dbReference type="InterPro" id="IPR036796">
    <property type="entry name" value="Ribosomal_uL11_N_sf"/>
</dbReference>
<dbReference type="InterPro" id="IPR036769">
    <property type="entry name" value="Ribosomal_uL11_C_sf"/>
</dbReference>
<dbReference type="Pfam" id="PF03946">
    <property type="entry name" value="Ribosomal_L11_N"/>
    <property type="match status" value="1"/>
</dbReference>
<gene>
    <name evidence="7 12" type="primary">rplK</name>
</gene>
<dbReference type="GO" id="GO:0006412">
    <property type="term" value="P:translation"/>
    <property type="evidence" value="ECO:0007669"/>
    <property type="project" value="UniProtKB-UniRule"/>
</dbReference>
<reference evidence="12" key="1">
    <citation type="submission" date="2006-11" db="EMBL/GenBank/DDBJ databases">
        <authorList>
            <person name="Teixeira D."/>
            <person name="Eveillard S."/>
            <person name="Saillard C."/>
            <person name="Ayres J."/>
            <person name="Bove J."/>
        </authorList>
    </citation>
    <scope>NUCLEOTIDE SEQUENCE</scope>
</reference>
<evidence type="ECO:0000313" key="12">
    <source>
        <dbReference type="EMBL" id="ABO40216.1"/>
    </source>
</evidence>
<protein>
    <recommendedName>
        <fullName evidence="7">Large ribosomal subunit protein uL11</fullName>
    </recommendedName>
</protein>
<keyword evidence="4 7" id="KW-0694">RNA-binding</keyword>
<dbReference type="HAMAP" id="MF_00736">
    <property type="entry name" value="Ribosomal_uL11"/>
    <property type="match status" value="1"/>
</dbReference>
<dbReference type="PANTHER" id="PTHR11661:SF1">
    <property type="entry name" value="LARGE RIBOSOMAL SUBUNIT PROTEIN UL11M"/>
    <property type="match status" value="1"/>
</dbReference>
<dbReference type="InterPro" id="IPR020785">
    <property type="entry name" value="Ribosomal_uL11_CS"/>
</dbReference>
<dbReference type="PROSITE" id="PS00359">
    <property type="entry name" value="RIBOSOMAL_L11"/>
    <property type="match status" value="1"/>
</dbReference>
<comment type="function">
    <text evidence="7 9">Forms part of the ribosomal stalk which helps the ribosome interact with GTP-bound translation factors.</text>
</comment>
<evidence type="ECO:0000256" key="7">
    <source>
        <dbReference type="HAMAP-Rule" id="MF_00736"/>
    </source>
</evidence>
<evidence type="ECO:0000256" key="4">
    <source>
        <dbReference type="ARBA" id="ARBA00022884"/>
    </source>
</evidence>
<evidence type="ECO:0000259" key="10">
    <source>
        <dbReference type="Pfam" id="PF00298"/>
    </source>
</evidence>
<evidence type="ECO:0000256" key="1">
    <source>
        <dbReference type="ARBA" id="ARBA00010537"/>
    </source>
</evidence>
<feature type="domain" description="Large ribosomal subunit protein uL11 N-terminal" evidence="11">
    <location>
        <begin position="9"/>
        <end position="67"/>
    </location>
</feature>
<name>B3EZF4_9HYPH</name>
<organism evidence="12">
    <name type="scientific">Candidatus Liberibacter americanus</name>
    <dbReference type="NCBI Taxonomy" id="309868"/>
    <lineage>
        <taxon>Bacteria</taxon>
        <taxon>Pseudomonadati</taxon>
        <taxon>Pseudomonadota</taxon>
        <taxon>Alphaproteobacteria</taxon>
        <taxon>Hyphomicrobiales</taxon>
        <taxon>Rhizobiaceae</taxon>
        <taxon>Liberibacter</taxon>
    </lineage>
</organism>
<evidence type="ECO:0000259" key="11">
    <source>
        <dbReference type="Pfam" id="PF03946"/>
    </source>
</evidence>
<dbReference type="PANTHER" id="PTHR11661">
    <property type="entry name" value="60S RIBOSOMAL PROTEIN L12"/>
    <property type="match status" value="1"/>
</dbReference>
<evidence type="ECO:0000256" key="6">
    <source>
        <dbReference type="ARBA" id="ARBA00023274"/>
    </source>
</evidence>
<dbReference type="InterPro" id="IPR020783">
    <property type="entry name" value="Ribosomal_uL11_C"/>
</dbReference>